<organism evidence="2 3">
    <name type="scientific">Panagrolaimus davidi</name>
    <dbReference type="NCBI Taxonomy" id="227884"/>
    <lineage>
        <taxon>Eukaryota</taxon>
        <taxon>Metazoa</taxon>
        <taxon>Ecdysozoa</taxon>
        <taxon>Nematoda</taxon>
        <taxon>Chromadorea</taxon>
        <taxon>Rhabditida</taxon>
        <taxon>Tylenchina</taxon>
        <taxon>Panagrolaimomorpha</taxon>
        <taxon>Panagrolaimoidea</taxon>
        <taxon>Panagrolaimidae</taxon>
        <taxon>Panagrolaimus</taxon>
    </lineage>
</organism>
<keyword evidence="1" id="KW-1133">Transmembrane helix</keyword>
<feature type="transmembrane region" description="Helical" evidence="1">
    <location>
        <begin position="28"/>
        <end position="45"/>
    </location>
</feature>
<dbReference type="WBParaSite" id="PDA_v2.g30612.t1">
    <property type="protein sequence ID" value="PDA_v2.g30612.t1"/>
    <property type="gene ID" value="PDA_v2.g30612"/>
</dbReference>
<dbReference type="PANTHER" id="PTHR34851">
    <property type="entry name" value="PROTEIN CBG05235-RELATED"/>
    <property type="match status" value="1"/>
</dbReference>
<keyword evidence="1" id="KW-0472">Membrane</keyword>
<reference evidence="3" key="1">
    <citation type="submission" date="2022-11" db="UniProtKB">
        <authorList>
            <consortium name="WormBaseParasite"/>
        </authorList>
    </citation>
    <scope>IDENTIFICATION</scope>
</reference>
<keyword evidence="1" id="KW-0812">Transmembrane</keyword>
<feature type="transmembrane region" description="Helical" evidence="1">
    <location>
        <begin position="139"/>
        <end position="161"/>
    </location>
</feature>
<dbReference type="AlphaFoldDB" id="A0A914QT83"/>
<feature type="transmembrane region" description="Helical" evidence="1">
    <location>
        <begin position="86"/>
        <end position="108"/>
    </location>
</feature>
<feature type="transmembrane region" description="Helical" evidence="1">
    <location>
        <begin position="51"/>
        <end position="74"/>
    </location>
</feature>
<name>A0A914QT83_9BILA</name>
<evidence type="ECO:0000313" key="3">
    <source>
        <dbReference type="WBParaSite" id="PDA_v2.g30612.t1"/>
    </source>
</evidence>
<evidence type="ECO:0000256" key="1">
    <source>
        <dbReference type="SAM" id="Phobius"/>
    </source>
</evidence>
<accession>A0A914QT83</accession>
<evidence type="ECO:0000313" key="2">
    <source>
        <dbReference type="Proteomes" id="UP000887578"/>
    </source>
</evidence>
<protein>
    <submittedName>
        <fullName evidence="3">Uncharacterized protein</fullName>
    </submittedName>
</protein>
<dbReference type="Proteomes" id="UP000887578">
    <property type="component" value="Unplaced"/>
</dbReference>
<proteinExistence type="predicted"/>
<dbReference type="PANTHER" id="PTHR34851:SF5">
    <property type="entry name" value="MARVEL DOMAIN-CONTAINING PROTEIN"/>
    <property type="match status" value="1"/>
</dbReference>
<sequence>MVEPYFNRLHPKYKCCCNLMHVETGTKIICILATIGYIISFLNWLENGPQALWGTWGLGRIVLGALMVIGPLVGISKTNPQYFLPYLCYLGISMCFAVIEILFCLIAYDRGSSWGRTLRRLIKEAFGAKARTESRIDEIIDSILLVLILSFIFNVWFFVVIRKCYNYVKDKLASGYNELTIPQFHAVQ</sequence>
<keyword evidence="2" id="KW-1185">Reference proteome</keyword>